<gene>
    <name evidence="3" type="ORF">SAMN04489717_1992</name>
</gene>
<evidence type="ECO:0000259" key="2">
    <source>
        <dbReference type="Pfam" id="PF08327"/>
    </source>
</evidence>
<dbReference type="OrthoDB" id="9815653at2"/>
<reference evidence="3 4" key="1">
    <citation type="submission" date="2016-10" db="EMBL/GenBank/DDBJ databases">
        <authorList>
            <person name="de Groot N.N."/>
        </authorList>
    </citation>
    <scope>NUCLEOTIDE SEQUENCE [LARGE SCALE GENOMIC DNA]</scope>
    <source>
        <strain evidence="3 4">DSM 22024</strain>
    </source>
</reference>
<dbReference type="SUPFAM" id="SSF55961">
    <property type="entry name" value="Bet v1-like"/>
    <property type="match status" value="1"/>
</dbReference>
<dbReference type="InterPro" id="IPR023393">
    <property type="entry name" value="START-like_dom_sf"/>
</dbReference>
<dbReference type="Proteomes" id="UP000198983">
    <property type="component" value="Chromosome I"/>
</dbReference>
<dbReference type="STRING" id="117157.SAMN04489717_1992"/>
<proteinExistence type="inferred from homology"/>
<dbReference type="Gene3D" id="3.30.530.20">
    <property type="match status" value="1"/>
</dbReference>
<keyword evidence="4" id="KW-1185">Reference proteome</keyword>
<feature type="domain" description="Activator of Hsp90 ATPase homologue 1/2-like C-terminal" evidence="2">
    <location>
        <begin position="22"/>
        <end position="169"/>
    </location>
</feature>
<evidence type="ECO:0000313" key="3">
    <source>
        <dbReference type="EMBL" id="SDS21996.1"/>
    </source>
</evidence>
<comment type="similarity">
    <text evidence="1">Belongs to the AHA1 family.</text>
</comment>
<dbReference type="Pfam" id="PF08327">
    <property type="entry name" value="AHSA1"/>
    <property type="match status" value="1"/>
</dbReference>
<dbReference type="InterPro" id="IPR013538">
    <property type="entry name" value="ASHA1/2-like_C"/>
</dbReference>
<dbReference type="RefSeq" id="WP_092652593.1">
    <property type="nucleotide sequence ID" value="NZ_LT629732.1"/>
</dbReference>
<evidence type="ECO:0000313" key="4">
    <source>
        <dbReference type="Proteomes" id="UP000198983"/>
    </source>
</evidence>
<name>A0A1H1QEZ6_9ACTN</name>
<sequence>MTNATNATTNATTTQVYRVYIKASPEAIWDAITKPEWTERYGYTGLVEYDLRPGGAYKVRPTAEFRAGAEANGHPVPDVIIDGEVQEADPPRRLVTTFRMLMDPSLAKEPATRVTHEIKEIGDGVCRLTLVHELEGAPGIASLVGGQLEDHGAGGGHAWVLSELKSLLETGKSFAEGR</sequence>
<dbReference type="EMBL" id="LT629732">
    <property type="protein sequence ID" value="SDS21996.1"/>
    <property type="molecule type" value="Genomic_DNA"/>
</dbReference>
<dbReference type="AlphaFoldDB" id="A0A1H1QEZ6"/>
<evidence type="ECO:0000256" key="1">
    <source>
        <dbReference type="ARBA" id="ARBA00006817"/>
    </source>
</evidence>
<protein>
    <submittedName>
        <fullName evidence="3">Uncharacterized conserved protein YndB, AHSA1/START domain</fullName>
    </submittedName>
</protein>
<organism evidence="3 4">
    <name type="scientific">Actinopolymorpha singaporensis</name>
    <dbReference type="NCBI Taxonomy" id="117157"/>
    <lineage>
        <taxon>Bacteria</taxon>
        <taxon>Bacillati</taxon>
        <taxon>Actinomycetota</taxon>
        <taxon>Actinomycetes</taxon>
        <taxon>Propionibacteriales</taxon>
        <taxon>Actinopolymorphaceae</taxon>
        <taxon>Actinopolymorpha</taxon>
    </lineage>
</organism>
<accession>A0A1H1QEZ6</accession>